<evidence type="ECO:0000259" key="9">
    <source>
        <dbReference type="PROSITE" id="PS51387"/>
    </source>
</evidence>
<keyword evidence="11" id="KW-1185">Reference proteome</keyword>
<evidence type="ECO:0000313" key="11">
    <source>
        <dbReference type="Proteomes" id="UP000323537"/>
    </source>
</evidence>
<proteinExistence type="inferred from homology"/>
<dbReference type="InterPro" id="IPR004113">
    <property type="entry name" value="FAD-bd_oxidored_4_C"/>
</dbReference>
<dbReference type="PANTHER" id="PTHR11748:SF111">
    <property type="entry name" value="D-LACTATE DEHYDROGENASE, MITOCHONDRIAL-RELATED"/>
    <property type="match status" value="1"/>
</dbReference>
<dbReference type="Gene3D" id="3.30.70.2740">
    <property type="match status" value="1"/>
</dbReference>
<evidence type="ECO:0000256" key="1">
    <source>
        <dbReference type="ARBA" id="ARBA00001974"/>
    </source>
</evidence>
<evidence type="ECO:0000256" key="2">
    <source>
        <dbReference type="ARBA" id="ARBA00008000"/>
    </source>
</evidence>
<keyword evidence="6" id="KW-0560">Oxidoreductase</keyword>
<dbReference type="EC" id="1.1.2.4" evidence="7"/>
<dbReference type="InterPro" id="IPR036318">
    <property type="entry name" value="FAD-bd_PCMH-like_sf"/>
</dbReference>
<evidence type="ECO:0000256" key="7">
    <source>
        <dbReference type="ARBA" id="ARBA00038897"/>
    </source>
</evidence>
<reference evidence="10 11" key="1">
    <citation type="submission" date="2016-10" db="EMBL/GenBank/DDBJ databases">
        <authorList>
            <person name="Varghese N."/>
            <person name="Submissions S."/>
        </authorList>
    </citation>
    <scope>NUCLEOTIDE SEQUENCE [LARGE SCALE GENOMIC DNA]</scope>
    <source>
        <strain evidence="10 11">CGMCC 1.6377</strain>
    </source>
</reference>
<evidence type="ECO:0000256" key="6">
    <source>
        <dbReference type="ARBA" id="ARBA00023002"/>
    </source>
</evidence>
<dbReference type="RefSeq" id="WP_149783333.1">
    <property type="nucleotide sequence ID" value="NZ_BAAADP010000005.1"/>
</dbReference>
<evidence type="ECO:0000256" key="3">
    <source>
        <dbReference type="ARBA" id="ARBA00022630"/>
    </source>
</evidence>
<evidence type="ECO:0000256" key="4">
    <source>
        <dbReference type="ARBA" id="ARBA00022827"/>
    </source>
</evidence>
<comment type="similarity">
    <text evidence="2">Belongs to the FAD-binding oxidoreductase/transferase type 4 family.</text>
</comment>
<keyword evidence="3" id="KW-0285">Flavoprotein</keyword>
<dbReference type="InterPro" id="IPR016164">
    <property type="entry name" value="FAD-linked_Oxase-like_C"/>
</dbReference>
<dbReference type="GO" id="GO:0071949">
    <property type="term" value="F:FAD binding"/>
    <property type="evidence" value="ECO:0007669"/>
    <property type="project" value="InterPro"/>
</dbReference>
<dbReference type="GO" id="GO:0004458">
    <property type="term" value="F:D-lactate dehydrogenase (cytochrome) activity"/>
    <property type="evidence" value="ECO:0007669"/>
    <property type="project" value="UniProtKB-EC"/>
</dbReference>
<dbReference type="GO" id="GO:0008720">
    <property type="term" value="F:D-lactate dehydrogenase (NAD+) activity"/>
    <property type="evidence" value="ECO:0007669"/>
    <property type="project" value="TreeGrafter"/>
</dbReference>
<dbReference type="Gene3D" id="3.30.465.10">
    <property type="match status" value="1"/>
</dbReference>
<comment type="cofactor">
    <cofactor evidence="1">
        <name>FAD</name>
        <dbReference type="ChEBI" id="CHEBI:57692"/>
    </cofactor>
</comment>
<protein>
    <recommendedName>
        <fullName evidence="7">D-lactate dehydrogenase (cytochrome)</fullName>
        <ecNumber evidence="7">1.1.2.4</ecNumber>
    </recommendedName>
</protein>
<dbReference type="EMBL" id="FOPZ01000002">
    <property type="protein sequence ID" value="SFH37956.1"/>
    <property type="molecule type" value="Genomic_DNA"/>
</dbReference>
<name>A0A1I2ZK42_9EURY</name>
<keyword evidence="4" id="KW-0274">FAD</keyword>
<gene>
    <name evidence="10" type="ORF">SAMN04488066_102175</name>
</gene>
<evidence type="ECO:0000313" key="10">
    <source>
        <dbReference type="EMBL" id="SFH37956.1"/>
    </source>
</evidence>
<dbReference type="SUPFAM" id="SSF55103">
    <property type="entry name" value="FAD-linked oxidases, C-terminal domain"/>
    <property type="match status" value="1"/>
</dbReference>
<dbReference type="InterPro" id="IPR016171">
    <property type="entry name" value="Vanillyl_alc_oxidase_C-sub2"/>
</dbReference>
<dbReference type="Proteomes" id="UP000323537">
    <property type="component" value="Unassembled WGS sequence"/>
</dbReference>
<dbReference type="Gene3D" id="1.10.45.10">
    <property type="entry name" value="Vanillyl-alcohol Oxidase, Chain A, domain 4"/>
    <property type="match status" value="1"/>
</dbReference>
<accession>A0A1I2ZK42</accession>
<feature type="region of interest" description="Disordered" evidence="8">
    <location>
        <begin position="1"/>
        <end position="40"/>
    </location>
</feature>
<dbReference type="InterPro" id="IPR006094">
    <property type="entry name" value="Oxid_FAD_bind_N"/>
</dbReference>
<dbReference type="PROSITE" id="PS51387">
    <property type="entry name" value="FAD_PCMH"/>
    <property type="match status" value="1"/>
</dbReference>
<sequence length="458" mass="48108">MTDASFLRSILSPNQVSTTDADRDYHGTDWGTSPESASPPDVVVWPESTEEVSAVLAAATERGIPVTPFAAGTGIEGNAVPANGGISLDLTRMDAVLDVRPEDRQIDVEPGVIGADVDEAVAAHGLFFPPLPTSGDMATIGGMIATNASGKRTVKYGKVGDWVREIEVVLADGSVLTAGTRAEKTSSGYDLRDLIVGSEGTLGVVTRATLSLAGRPERTRVGRATFGTLEDATAAAADLVSSGVDVSAVELVDGLSARMVNDYVGSEFPEGPTLFLEFQADHGLEREVEFCRTILDAHDPIEVLLDGETDPEEVWKPRHELADAVRAYYPELESLHAGDVAVPIGSFSSIVAHVHAVADAHDVPIPTFGHAGDGNVHFDVLVDPDEEGAVAEAHEIYDSIVTEAIDLGGTATGEHGIGQGKREFLPVEHGETGVAAMRSIKDALDPHGTLNPGKVFPE</sequence>
<dbReference type="PANTHER" id="PTHR11748">
    <property type="entry name" value="D-LACTATE DEHYDROGENASE"/>
    <property type="match status" value="1"/>
</dbReference>
<organism evidence="10 11">
    <name type="scientific">Halorubrum aquaticum</name>
    <dbReference type="NCBI Taxonomy" id="387340"/>
    <lineage>
        <taxon>Archaea</taxon>
        <taxon>Methanobacteriati</taxon>
        <taxon>Methanobacteriota</taxon>
        <taxon>Stenosarchaea group</taxon>
        <taxon>Halobacteria</taxon>
        <taxon>Halobacteriales</taxon>
        <taxon>Haloferacaceae</taxon>
        <taxon>Halorubrum</taxon>
    </lineage>
</organism>
<keyword evidence="5" id="KW-0809">Transit peptide</keyword>
<dbReference type="Pfam" id="PF01565">
    <property type="entry name" value="FAD_binding_4"/>
    <property type="match status" value="1"/>
</dbReference>
<dbReference type="InterPro" id="IPR016166">
    <property type="entry name" value="FAD-bd_PCMH"/>
</dbReference>
<feature type="domain" description="FAD-binding PCMH-type" evidence="9">
    <location>
        <begin position="36"/>
        <end position="215"/>
    </location>
</feature>
<dbReference type="InterPro" id="IPR016169">
    <property type="entry name" value="FAD-bd_PCMH_sub2"/>
</dbReference>
<dbReference type="SUPFAM" id="SSF56176">
    <property type="entry name" value="FAD-binding/transporter-associated domain-like"/>
    <property type="match status" value="1"/>
</dbReference>
<dbReference type="FunFam" id="1.10.45.10:FF:000001">
    <property type="entry name" value="D-lactate dehydrogenase mitochondrial"/>
    <property type="match status" value="1"/>
</dbReference>
<evidence type="ECO:0000256" key="5">
    <source>
        <dbReference type="ARBA" id="ARBA00022946"/>
    </source>
</evidence>
<dbReference type="Pfam" id="PF02913">
    <property type="entry name" value="FAD-oxidase_C"/>
    <property type="match status" value="1"/>
</dbReference>
<dbReference type="FunFam" id="3.30.70.2740:FF:000001">
    <property type="entry name" value="D-lactate dehydrogenase mitochondrial"/>
    <property type="match status" value="1"/>
</dbReference>
<dbReference type="AlphaFoldDB" id="A0A1I2ZK42"/>
<evidence type="ECO:0000256" key="8">
    <source>
        <dbReference type="SAM" id="MobiDB-lite"/>
    </source>
</evidence>
<dbReference type="OrthoDB" id="26910at2157"/>
<dbReference type="GO" id="GO:1903457">
    <property type="term" value="P:lactate catabolic process"/>
    <property type="evidence" value="ECO:0007669"/>
    <property type="project" value="TreeGrafter"/>
</dbReference>